<dbReference type="InterPro" id="IPR016040">
    <property type="entry name" value="NAD(P)-bd_dom"/>
</dbReference>
<dbReference type="InterPro" id="IPR036291">
    <property type="entry name" value="NAD(P)-bd_dom_sf"/>
</dbReference>
<sequence>MSTANQVKRTILVTGATGNIGGQLVIRLADTPNIRVRAVTRRPDAAIVPPNIGTIAGDLSRPETLASAMAGVDAMFLVSRVGPDADLLDLARRSGIRHVVLVSSITVQTHPHLGPAQENAAVESLLRESGMDWTILRPTQFASNAMLWAEEIRGAGVHLPFPDIGVPTIDPADIAAVAHAALTEPGHRGQIYPLTGPAAITARDQVSTIAEAIGRTIPIIEITRAEARAGMLQFLPPEAADAILEVTGGDVNAELSAVRDTVARITGTKPRTFGQWVDRNLAAFT</sequence>
<dbReference type="Pfam" id="PF13460">
    <property type="entry name" value="NAD_binding_10"/>
    <property type="match status" value="1"/>
</dbReference>
<evidence type="ECO:0000313" key="2">
    <source>
        <dbReference type="EMBL" id="RJO70159.1"/>
    </source>
</evidence>
<protein>
    <submittedName>
        <fullName evidence="2">Capsule biosynthesis protein CapD</fullName>
    </submittedName>
</protein>
<dbReference type="PANTHER" id="PTHR43162">
    <property type="match status" value="1"/>
</dbReference>
<reference evidence="2 3" key="1">
    <citation type="submission" date="2018-09" db="EMBL/GenBank/DDBJ databases">
        <title>YIM PH21274 draft genome.</title>
        <authorList>
            <person name="Miao C."/>
        </authorList>
    </citation>
    <scope>NUCLEOTIDE SEQUENCE [LARGE SCALE GENOMIC DNA]</scope>
    <source>
        <strain evidence="2 3">YIM PH 21724</strain>
    </source>
</reference>
<dbReference type="EMBL" id="QZFU01000041">
    <property type="protein sequence ID" value="RJO70159.1"/>
    <property type="molecule type" value="Genomic_DNA"/>
</dbReference>
<accession>A0A3A4KLI8</accession>
<evidence type="ECO:0000259" key="1">
    <source>
        <dbReference type="Pfam" id="PF13460"/>
    </source>
</evidence>
<feature type="domain" description="NAD(P)-binding" evidence="1">
    <location>
        <begin position="15"/>
        <end position="185"/>
    </location>
</feature>
<name>A0A3A4KLI8_9NOCA</name>
<dbReference type="AlphaFoldDB" id="A0A3A4KLI8"/>
<comment type="caution">
    <text evidence="2">The sequence shown here is derived from an EMBL/GenBank/DDBJ whole genome shotgun (WGS) entry which is preliminary data.</text>
</comment>
<dbReference type="RefSeq" id="WP_120044526.1">
    <property type="nucleotide sequence ID" value="NZ_QZFU01000041.1"/>
</dbReference>
<dbReference type="Gene3D" id="3.90.25.10">
    <property type="entry name" value="UDP-galactose 4-epimerase, domain 1"/>
    <property type="match status" value="1"/>
</dbReference>
<dbReference type="OrthoDB" id="4457504at2"/>
<dbReference type="Gene3D" id="3.40.50.720">
    <property type="entry name" value="NAD(P)-binding Rossmann-like Domain"/>
    <property type="match status" value="1"/>
</dbReference>
<keyword evidence="3" id="KW-1185">Reference proteome</keyword>
<evidence type="ECO:0000313" key="3">
    <source>
        <dbReference type="Proteomes" id="UP000266677"/>
    </source>
</evidence>
<proteinExistence type="predicted"/>
<gene>
    <name evidence="2" type="ORF">D5S18_29310</name>
</gene>
<dbReference type="InterPro" id="IPR051604">
    <property type="entry name" value="Ergot_Alk_Oxidoreductase"/>
</dbReference>
<dbReference type="Proteomes" id="UP000266677">
    <property type="component" value="Unassembled WGS sequence"/>
</dbReference>
<organism evidence="2 3">
    <name type="scientific">Nocardia panacis</name>
    <dbReference type="NCBI Taxonomy" id="2340916"/>
    <lineage>
        <taxon>Bacteria</taxon>
        <taxon>Bacillati</taxon>
        <taxon>Actinomycetota</taxon>
        <taxon>Actinomycetes</taxon>
        <taxon>Mycobacteriales</taxon>
        <taxon>Nocardiaceae</taxon>
        <taxon>Nocardia</taxon>
    </lineage>
</organism>
<dbReference type="SUPFAM" id="SSF51735">
    <property type="entry name" value="NAD(P)-binding Rossmann-fold domains"/>
    <property type="match status" value="1"/>
</dbReference>
<dbReference type="PANTHER" id="PTHR43162:SF1">
    <property type="entry name" value="PRESTALK A DIFFERENTIATION PROTEIN A"/>
    <property type="match status" value="1"/>
</dbReference>